<accession>A0A9Q3BB33</accession>
<gene>
    <name evidence="2" type="ORF">O181_001692</name>
</gene>
<organism evidence="2 3">
    <name type="scientific">Austropuccinia psidii MF-1</name>
    <dbReference type="NCBI Taxonomy" id="1389203"/>
    <lineage>
        <taxon>Eukaryota</taxon>
        <taxon>Fungi</taxon>
        <taxon>Dikarya</taxon>
        <taxon>Basidiomycota</taxon>
        <taxon>Pucciniomycotina</taxon>
        <taxon>Pucciniomycetes</taxon>
        <taxon>Pucciniales</taxon>
        <taxon>Sphaerophragmiaceae</taxon>
        <taxon>Austropuccinia</taxon>
    </lineage>
</organism>
<feature type="region of interest" description="Disordered" evidence="1">
    <location>
        <begin position="110"/>
        <end position="134"/>
    </location>
</feature>
<reference evidence="2" key="1">
    <citation type="submission" date="2021-03" db="EMBL/GenBank/DDBJ databases">
        <title>Draft genome sequence of rust myrtle Austropuccinia psidii MF-1, a brazilian biotype.</title>
        <authorList>
            <person name="Quecine M.C."/>
            <person name="Pachon D.M.R."/>
            <person name="Bonatelli M.L."/>
            <person name="Correr F.H."/>
            <person name="Franceschini L.M."/>
            <person name="Leite T.F."/>
            <person name="Margarido G.R.A."/>
            <person name="Almeida C.A."/>
            <person name="Ferrarezi J.A."/>
            <person name="Labate C.A."/>
        </authorList>
    </citation>
    <scope>NUCLEOTIDE SEQUENCE</scope>
    <source>
        <strain evidence="2">MF-1</strain>
    </source>
</reference>
<evidence type="ECO:0000256" key="1">
    <source>
        <dbReference type="SAM" id="MobiDB-lite"/>
    </source>
</evidence>
<evidence type="ECO:0000313" key="3">
    <source>
        <dbReference type="Proteomes" id="UP000765509"/>
    </source>
</evidence>
<proteinExistence type="predicted"/>
<dbReference type="AlphaFoldDB" id="A0A9Q3BB33"/>
<name>A0A9Q3BB33_9BASI</name>
<sequence>MSWFFDYSTNQILLQFLPRNWDLIQDPHQGTSEIWPGEDSEIPSPPSYFQLPNCPLRSPNRPHICRRLTIIGLQVKSLHSICQHMAPTPSSESSSMASLGFNQSFVGTNSGPSQLTAEMDDDHQSLGNDSDDSALPEKTNCSSVYNYFKVTFNIIFFVLAHDYTN</sequence>
<protein>
    <submittedName>
        <fullName evidence="2">Uncharacterized protein</fullName>
    </submittedName>
</protein>
<comment type="caution">
    <text evidence="2">The sequence shown here is derived from an EMBL/GenBank/DDBJ whole genome shotgun (WGS) entry which is preliminary data.</text>
</comment>
<dbReference type="Proteomes" id="UP000765509">
    <property type="component" value="Unassembled WGS sequence"/>
</dbReference>
<dbReference type="EMBL" id="AVOT02000251">
    <property type="protein sequence ID" value="MBW0461977.1"/>
    <property type="molecule type" value="Genomic_DNA"/>
</dbReference>
<evidence type="ECO:0000313" key="2">
    <source>
        <dbReference type="EMBL" id="MBW0461977.1"/>
    </source>
</evidence>
<keyword evidence="3" id="KW-1185">Reference proteome</keyword>